<evidence type="ECO:0000259" key="9">
    <source>
        <dbReference type="Pfam" id="PF12019"/>
    </source>
</evidence>
<gene>
    <name evidence="10" type="ORF">JZ786_15300</name>
</gene>
<evidence type="ECO:0000256" key="7">
    <source>
        <dbReference type="ARBA" id="ARBA00023136"/>
    </source>
</evidence>
<comment type="subcellular location">
    <subcellularLocation>
        <location evidence="1">Cell inner membrane</location>
        <topology evidence="1">Single-pass membrane protein</topology>
    </subcellularLocation>
</comment>
<name>A0A9X7Z633_9BACL</name>
<keyword evidence="4" id="KW-0997">Cell inner membrane</keyword>
<organism evidence="10 11">
    <name type="scientific">Alicyclobacillus mengziensis</name>
    <dbReference type="NCBI Taxonomy" id="2931921"/>
    <lineage>
        <taxon>Bacteria</taxon>
        <taxon>Bacillati</taxon>
        <taxon>Bacillota</taxon>
        <taxon>Bacilli</taxon>
        <taxon>Bacillales</taxon>
        <taxon>Alicyclobacillaceae</taxon>
        <taxon>Alicyclobacillus</taxon>
    </lineage>
</organism>
<proteinExistence type="predicted"/>
<evidence type="ECO:0000256" key="3">
    <source>
        <dbReference type="ARBA" id="ARBA00022481"/>
    </source>
</evidence>
<dbReference type="GO" id="GO:0015628">
    <property type="term" value="P:protein secretion by the type II secretion system"/>
    <property type="evidence" value="ECO:0007669"/>
    <property type="project" value="InterPro"/>
</dbReference>
<keyword evidence="2" id="KW-1003">Cell membrane</keyword>
<evidence type="ECO:0000256" key="5">
    <source>
        <dbReference type="ARBA" id="ARBA00022692"/>
    </source>
</evidence>
<sequence>MMRTRTTSQYPAIFTAHSVLLDKQVGSEKERFCSRHYDGFTLFEVVFAVFLVSVITVSGLALGRAWIAHVALESTAERMTADLRFVQESAISSGHAFSIRFSKYTTDYTLYSDATPIARVGFSPGVTYYDGYLQLNSGRVSYDATGDSPQSGVVRLVAGDGESDITLYMGTGLQSLHRLGGTK</sequence>
<dbReference type="EMBL" id="CP071182">
    <property type="protein sequence ID" value="QSO45901.1"/>
    <property type="molecule type" value="Genomic_DNA"/>
</dbReference>
<evidence type="ECO:0000256" key="4">
    <source>
        <dbReference type="ARBA" id="ARBA00022519"/>
    </source>
</evidence>
<dbReference type="GO" id="GO:0005886">
    <property type="term" value="C:plasma membrane"/>
    <property type="evidence" value="ECO:0007669"/>
    <property type="project" value="UniProtKB-SubCell"/>
</dbReference>
<dbReference type="InterPro" id="IPR045584">
    <property type="entry name" value="Pilin-like"/>
</dbReference>
<keyword evidence="3" id="KW-0488">Methylation</keyword>
<dbReference type="SUPFAM" id="SSF54523">
    <property type="entry name" value="Pili subunits"/>
    <property type="match status" value="1"/>
</dbReference>
<feature type="transmembrane region" description="Helical" evidence="8">
    <location>
        <begin position="45"/>
        <end position="67"/>
    </location>
</feature>
<keyword evidence="6 8" id="KW-1133">Transmembrane helix</keyword>
<evidence type="ECO:0000313" key="10">
    <source>
        <dbReference type="EMBL" id="QSO45901.1"/>
    </source>
</evidence>
<feature type="domain" description="General secretion pathway GspH" evidence="9">
    <location>
        <begin position="75"/>
        <end position="163"/>
    </location>
</feature>
<dbReference type="KEGG" id="afx:JZ786_15300"/>
<dbReference type="RefSeq" id="WP_206655273.1">
    <property type="nucleotide sequence ID" value="NZ_CP071182.1"/>
</dbReference>
<evidence type="ECO:0000313" key="11">
    <source>
        <dbReference type="Proteomes" id="UP000663505"/>
    </source>
</evidence>
<dbReference type="Proteomes" id="UP000663505">
    <property type="component" value="Chromosome"/>
</dbReference>
<evidence type="ECO:0000256" key="2">
    <source>
        <dbReference type="ARBA" id="ARBA00022475"/>
    </source>
</evidence>
<keyword evidence="5 8" id="KW-0812">Transmembrane</keyword>
<evidence type="ECO:0000256" key="1">
    <source>
        <dbReference type="ARBA" id="ARBA00004377"/>
    </source>
</evidence>
<dbReference type="AlphaFoldDB" id="A0A9X7Z633"/>
<dbReference type="Pfam" id="PF12019">
    <property type="entry name" value="GspH"/>
    <property type="match status" value="1"/>
</dbReference>
<reference evidence="10 11" key="1">
    <citation type="submission" date="2021-02" db="EMBL/GenBank/DDBJ databases">
        <title>Alicyclobacillus curvatus sp. nov. and Alicyclobacillus mengziensis sp. nov., two acidophilic bacteria isolated from acid mine drainage.</title>
        <authorList>
            <person name="Huang Y."/>
        </authorList>
    </citation>
    <scope>NUCLEOTIDE SEQUENCE [LARGE SCALE GENOMIC DNA]</scope>
    <source>
        <strain evidence="10 11">S30H14</strain>
    </source>
</reference>
<dbReference type="InterPro" id="IPR022346">
    <property type="entry name" value="T2SS_GspH"/>
</dbReference>
<evidence type="ECO:0000256" key="8">
    <source>
        <dbReference type="SAM" id="Phobius"/>
    </source>
</evidence>
<protein>
    <recommendedName>
        <fullName evidence="9">General secretion pathway GspH domain-containing protein</fullName>
    </recommendedName>
</protein>
<keyword evidence="11" id="KW-1185">Reference proteome</keyword>
<evidence type="ECO:0000256" key="6">
    <source>
        <dbReference type="ARBA" id="ARBA00022989"/>
    </source>
</evidence>
<keyword evidence="7 8" id="KW-0472">Membrane</keyword>
<dbReference type="GO" id="GO:0015627">
    <property type="term" value="C:type II protein secretion system complex"/>
    <property type="evidence" value="ECO:0007669"/>
    <property type="project" value="InterPro"/>
</dbReference>
<accession>A0A9X7Z633</accession>